<keyword evidence="3 8" id="KW-0032">Aminotransferase</keyword>
<keyword evidence="5" id="KW-0663">Pyridoxal phosphate</keyword>
<dbReference type="PANTHER" id="PTHR43488:SF2">
    <property type="entry name" value="GLUTAMATE-PYRUVATE AMINOTRANSFERASE ALAA"/>
    <property type="match status" value="1"/>
</dbReference>
<dbReference type="InterPro" id="IPR051926">
    <property type="entry name" value="Ala_Aminotransferase"/>
</dbReference>
<dbReference type="EC" id="2.6.1.2" evidence="6"/>
<dbReference type="Pfam" id="PF00155">
    <property type="entry name" value="Aminotran_1_2"/>
    <property type="match status" value="1"/>
</dbReference>
<proteinExistence type="inferred from homology"/>
<dbReference type="EMBL" id="MHTA01000036">
    <property type="protein sequence ID" value="OHA53310.1"/>
    <property type="molecule type" value="Genomic_DNA"/>
</dbReference>
<dbReference type="NCBIfam" id="NF005334">
    <property type="entry name" value="PRK06855.1"/>
    <property type="match status" value="1"/>
</dbReference>
<evidence type="ECO:0000256" key="5">
    <source>
        <dbReference type="ARBA" id="ARBA00022898"/>
    </source>
</evidence>
<dbReference type="GO" id="GO:0030170">
    <property type="term" value="F:pyridoxal phosphate binding"/>
    <property type="evidence" value="ECO:0007669"/>
    <property type="project" value="InterPro"/>
</dbReference>
<dbReference type="InterPro" id="IPR015421">
    <property type="entry name" value="PyrdxlP-dep_Trfase_major"/>
</dbReference>
<evidence type="ECO:0000256" key="1">
    <source>
        <dbReference type="ARBA" id="ARBA00001933"/>
    </source>
</evidence>
<dbReference type="Gene3D" id="3.90.1150.10">
    <property type="entry name" value="Aspartate Aminotransferase, domain 1"/>
    <property type="match status" value="1"/>
</dbReference>
<dbReference type="CDD" id="cd00609">
    <property type="entry name" value="AAT_like"/>
    <property type="match status" value="1"/>
</dbReference>
<comment type="cofactor">
    <cofactor evidence="1">
        <name>pyridoxal 5'-phosphate</name>
        <dbReference type="ChEBI" id="CHEBI:597326"/>
    </cofactor>
</comment>
<dbReference type="InterPro" id="IPR004839">
    <property type="entry name" value="Aminotransferase_I/II_large"/>
</dbReference>
<dbReference type="STRING" id="1802370.A2Z62_01525"/>
<protein>
    <recommendedName>
        <fullName evidence="6">alanine transaminase</fullName>
        <ecNumber evidence="6">2.6.1.2</ecNumber>
    </recommendedName>
</protein>
<dbReference type="SUPFAM" id="SSF53383">
    <property type="entry name" value="PLP-dependent transferases"/>
    <property type="match status" value="1"/>
</dbReference>
<evidence type="ECO:0000256" key="2">
    <source>
        <dbReference type="ARBA" id="ARBA00007441"/>
    </source>
</evidence>
<keyword evidence="4 8" id="KW-0808">Transferase</keyword>
<organism evidence="8 9">
    <name type="scientific">Candidatus Terrybacteria bacterium RIFCSPLOWO2_02_42_20</name>
    <dbReference type="NCBI Taxonomy" id="1802370"/>
    <lineage>
        <taxon>Bacteria</taxon>
        <taxon>Candidatus Terryibacteriota</taxon>
    </lineage>
</organism>
<dbReference type="GO" id="GO:0004021">
    <property type="term" value="F:L-alanine:2-oxoglutarate aminotransferase activity"/>
    <property type="evidence" value="ECO:0007669"/>
    <property type="project" value="UniProtKB-EC"/>
</dbReference>
<evidence type="ECO:0000313" key="9">
    <source>
        <dbReference type="Proteomes" id="UP000177649"/>
    </source>
</evidence>
<gene>
    <name evidence="8" type="ORF">A2Z62_01525</name>
</gene>
<comment type="similarity">
    <text evidence="2">Belongs to the class-I pyridoxal-phosphate-dependent aminotransferase family.</text>
</comment>
<dbReference type="AlphaFoldDB" id="A0A1G2PYB5"/>
<dbReference type="InterPro" id="IPR015424">
    <property type="entry name" value="PyrdxlP-dep_Trfase"/>
</dbReference>
<name>A0A1G2PYB5_9BACT</name>
<comment type="caution">
    <text evidence="8">The sequence shown here is derived from an EMBL/GenBank/DDBJ whole genome shotgun (WGS) entry which is preliminary data.</text>
</comment>
<accession>A0A1G2PYB5</accession>
<evidence type="ECO:0000256" key="4">
    <source>
        <dbReference type="ARBA" id="ARBA00022679"/>
    </source>
</evidence>
<evidence type="ECO:0000256" key="3">
    <source>
        <dbReference type="ARBA" id="ARBA00022576"/>
    </source>
</evidence>
<evidence type="ECO:0000259" key="7">
    <source>
        <dbReference type="Pfam" id="PF00155"/>
    </source>
</evidence>
<evidence type="ECO:0000313" key="8">
    <source>
        <dbReference type="EMBL" id="OHA53310.1"/>
    </source>
</evidence>
<dbReference type="Proteomes" id="UP000177649">
    <property type="component" value="Unassembled WGS sequence"/>
</dbReference>
<evidence type="ECO:0000256" key="6">
    <source>
        <dbReference type="ARBA" id="ARBA00026106"/>
    </source>
</evidence>
<dbReference type="Gene3D" id="3.40.640.10">
    <property type="entry name" value="Type I PLP-dependent aspartate aminotransferase-like (Major domain)"/>
    <property type="match status" value="1"/>
</dbReference>
<sequence length="433" mass="48952">MRNNIVHQGAGELTYEIRGIVDIAEKIKSLGQEICWENIGDPVAKGYQIPEWIKDIVKKAVDNNKTFAYNPTKGLLRTREFLANKRNSKNGAKISADDICFFNGLGDAISKIYTYLRKETRVIGPSPAYSTHSSAEAAHSGSPHITYNLLPEKNWLPDLKDLENKIKYNPAISGILIINPDNPTGMVYPRKVLEQIADLARKYDLFLISDEVYCNIAHNTKKMTTLAEIIGDVPGIAMKGISKEFPWPGSRCGWIEIYNKDKDEVFAKYVKSIMDAKMLEVCSTTLPQSVIPAIMSDPRYESHLKERRGFYKKRAEKAFKILKNVSGIISPKTAGAFYMSVVFKNGFLNDKQKLEIKNTRVRKFIEEKAANGISPDKRFVYYLMGATGICVVPLTGFNCSLLGFRATLLETDEAKFEWIYKTIAEKIKEYLRV</sequence>
<dbReference type="PANTHER" id="PTHR43488">
    <property type="entry name" value="GLUTAMATE-PYRUVATE AMINOTRANSFERASE ALAA"/>
    <property type="match status" value="1"/>
</dbReference>
<feature type="domain" description="Aminotransferase class I/classII large" evidence="7">
    <location>
        <begin position="48"/>
        <end position="407"/>
    </location>
</feature>
<dbReference type="InterPro" id="IPR015422">
    <property type="entry name" value="PyrdxlP-dep_Trfase_small"/>
</dbReference>
<reference evidence="8 9" key="1">
    <citation type="journal article" date="2016" name="Nat. Commun.">
        <title>Thousands of microbial genomes shed light on interconnected biogeochemical processes in an aquifer system.</title>
        <authorList>
            <person name="Anantharaman K."/>
            <person name="Brown C.T."/>
            <person name="Hug L.A."/>
            <person name="Sharon I."/>
            <person name="Castelle C.J."/>
            <person name="Probst A.J."/>
            <person name="Thomas B.C."/>
            <person name="Singh A."/>
            <person name="Wilkins M.J."/>
            <person name="Karaoz U."/>
            <person name="Brodie E.L."/>
            <person name="Williams K.H."/>
            <person name="Hubbard S.S."/>
            <person name="Banfield J.F."/>
        </authorList>
    </citation>
    <scope>NUCLEOTIDE SEQUENCE [LARGE SCALE GENOMIC DNA]</scope>
</reference>